<feature type="domain" description="PLA2c" evidence="10">
    <location>
        <begin position="53"/>
        <end position="561"/>
    </location>
</feature>
<name>A0A2N5U4K4_9BASI</name>
<organism evidence="11 12">
    <name type="scientific">Puccinia coronata f. sp. avenae</name>
    <dbReference type="NCBI Taxonomy" id="200324"/>
    <lineage>
        <taxon>Eukaryota</taxon>
        <taxon>Fungi</taxon>
        <taxon>Dikarya</taxon>
        <taxon>Basidiomycota</taxon>
        <taxon>Pucciniomycotina</taxon>
        <taxon>Pucciniomycetes</taxon>
        <taxon>Pucciniales</taxon>
        <taxon>Pucciniaceae</taxon>
        <taxon>Puccinia</taxon>
    </lineage>
</organism>
<keyword evidence="3 9" id="KW-0732">Signal</keyword>
<keyword evidence="6 8" id="KW-0443">Lipid metabolism</keyword>
<dbReference type="PROSITE" id="PS51210">
    <property type="entry name" value="PLA2C"/>
    <property type="match status" value="1"/>
</dbReference>
<evidence type="ECO:0000256" key="4">
    <source>
        <dbReference type="ARBA" id="ARBA00022801"/>
    </source>
</evidence>
<dbReference type="EC" id="3.1.1.5" evidence="2 9"/>
<evidence type="ECO:0000256" key="1">
    <source>
        <dbReference type="ARBA" id="ARBA00008780"/>
    </source>
</evidence>
<evidence type="ECO:0000256" key="8">
    <source>
        <dbReference type="PROSITE-ProRule" id="PRU00555"/>
    </source>
</evidence>
<evidence type="ECO:0000313" key="11">
    <source>
        <dbReference type="EMBL" id="PLW32656.1"/>
    </source>
</evidence>
<gene>
    <name evidence="11" type="ORF">PCASD_13345</name>
</gene>
<keyword evidence="5 8" id="KW-0442">Lipid degradation</keyword>
<dbReference type="InterPro" id="IPR002642">
    <property type="entry name" value="LysoPLipase_cat_dom"/>
</dbReference>
<comment type="similarity">
    <text evidence="1 9">Belongs to the lysophospholipase family.</text>
</comment>
<dbReference type="GO" id="GO:0004623">
    <property type="term" value="F:phospholipase A2 activity"/>
    <property type="evidence" value="ECO:0007669"/>
    <property type="project" value="TreeGrafter"/>
</dbReference>
<proteinExistence type="inferred from homology"/>
<dbReference type="GO" id="GO:0005829">
    <property type="term" value="C:cytosol"/>
    <property type="evidence" value="ECO:0007669"/>
    <property type="project" value="TreeGrafter"/>
</dbReference>
<dbReference type="GO" id="GO:0046475">
    <property type="term" value="P:glycerophospholipid catabolic process"/>
    <property type="evidence" value="ECO:0007669"/>
    <property type="project" value="TreeGrafter"/>
</dbReference>
<dbReference type="SUPFAM" id="SSF52151">
    <property type="entry name" value="FabD/lysophospholipase-like"/>
    <property type="match status" value="1"/>
</dbReference>
<keyword evidence="4 8" id="KW-0378">Hydrolase</keyword>
<feature type="signal peptide" evidence="9">
    <location>
        <begin position="1"/>
        <end position="20"/>
    </location>
</feature>
<evidence type="ECO:0000313" key="12">
    <source>
        <dbReference type="Proteomes" id="UP000235392"/>
    </source>
</evidence>
<evidence type="ECO:0000259" key="10">
    <source>
        <dbReference type="PROSITE" id="PS51210"/>
    </source>
</evidence>
<accession>A0A2N5U4K4</accession>
<feature type="chain" id="PRO_5014491788" description="Lysophospholipase" evidence="9">
    <location>
        <begin position="21"/>
        <end position="561"/>
    </location>
</feature>
<dbReference type="Pfam" id="PF01735">
    <property type="entry name" value="PLA2_B"/>
    <property type="match status" value="1"/>
</dbReference>
<comment type="catalytic activity">
    <reaction evidence="9">
        <text>a 1-acyl-sn-glycero-3-phosphocholine + H2O = sn-glycerol 3-phosphocholine + a fatty acid + H(+)</text>
        <dbReference type="Rhea" id="RHEA:15177"/>
        <dbReference type="ChEBI" id="CHEBI:15377"/>
        <dbReference type="ChEBI" id="CHEBI:15378"/>
        <dbReference type="ChEBI" id="CHEBI:16870"/>
        <dbReference type="ChEBI" id="CHEBI:28868"/>
        <dbReference type="ChEBI" id="CHEBI:58168"/>
        <dbReference type="EC" id="3.1.1.5"/>
    </reaction>
</comment>
<evidence type="ECO:0000256" key="6">
    <source>
        <dbReference type="ARBA" id="ARBA00023098"/>
    </source>
</evidence>
<keyword evidence="7" id="KW-0325">Glycoprotein</keyword>
<evidence type="ECO:0000256" key="2">
    <source>
        <dbReference type="ARBA" id="ARBA00013274"/>
    </source>
</evidence>
<evidence type="ECO:0000256" key="7">
    <source>
        <dbReference type="ARBA" id="ARBA00023180"/>
    </source>
</evidence>
<dbReference type="Gene3D" id="3.40.1090.10">
    <property type="entry name" value="Cytosolic phospholipase A2 catalytic domain"/>
    <property type="match status" value="1"/>
</dbReference>
<dbReference type="SMART" id="SM00022">
    <property type="entry name" value="PLAc"/>
    <property type="match status" value="1"/>
</dbReference>
<dbReference type="PANTHER" id="PTHR10728">
    <property type="entry name" value="CYTOSOLIC PHOSPHOLIPASE A2"/>
    <property type="match status" value="1"/>
</dbReference>
<dbReference type="InterPro" id="IPR016035">
    <property type="entry name" value="Acyl_Trfase/lysoPLipase"/>
</dbReference>
<protein>
    <recommendedName>
        <fullName evidence="2 9">Lysophospholipase</fullName>
        <ecNumber evidence="2 9">3.1.1.5</ecNumber>
    </recommendedName>
</protein>
<comment type="caution">
    <text evidence="11">The sequence shown here is derived from an EMBL/GenBank/DDBJ whole genome shotgun (WGS) entry which is preliminary data.</text>
</comment>
<dbReference type="EMBL" id="PGCI01000238">
    <property type="protein sequence ID" value="PLW32656.1"/>
    <property type="molecule type" value="Genomic_DNA"/>
</dbReference>
<reference evidence="11 12" key="1">
    <citation type="submission" date="2017-11" db="EMBL/GenBank/DDBJ databases">
        <title>De novo assembly and phasing of dikaryotic genomes from two isolates of Puccinia coronata f. sp. avenae, the causal agent of oat crown rust.</title>
        <authorList>
            <person name="Miller M.E."/>
            <person name="Zhang Y."/>
            <person name="Omidvar V."/>
            <person name="Sperschneider J."/>
            <person name="Schwessinger B."/>
            <person name="Raley C."/>
            <person name="Palmer J.M."/>
            <person name="Garnica D."/>
            <person name="Upadhyaya N."/>
            <person name="Rathjen J."/>
            <person name="Taylor J.M."/>
            <person name="Park R.F."/>
            <person name="Dodds P.N."/>
            <person name="Hirsch C.D."/>
            <person name="Kianian S.F."/>
            <person name="Figueroa M."/>
        </authorList>
    </citation>
    <scope>NUCLEOTIDE SEQUENCE [LARGE SCALE GENOMIC DNA]</scope>
    <source>
        <strain evidence="11">12SD80</strain>
    </source>
</reference>
<dbReference type="AlphaFoldDB" id="A0A2N5U4K4"/>
<evidence type="ECO:0000256" key="9">
    <source>
        <dbReference type="RuleBase" id="RU362103"/>
    </source>
</evidence>
<evidence type="ECO:0000256" key="5">
    <source>
        <dbReference type="ARBA" id="ARBA00022963"/>
    </source>
</evidence>
<evidence type="ECO:0000256" key="3">
    <source>
        <dbReference type="ARBA" id="ARBA00022729"/>
    </source>
</evidence>
<dbReference type="Proteomes" id="UP000235392">
    <property type="component" value="Unassembled WGS sequence"/>
</dbReference>
<dbReference type="GO" id="GO:0004622">
    <property type="term" value="F:phosphatidylcholine lysophospholipase activity"/>
    <property type="evidence" value="ECO:0007669"/>
    <property type="project" value="UniProtKB-EC"/>
</dbReference>
<dbReference type="PANTHER" id="PTHR10728:SF33">
    <property type="entry name" value="LYSOPHOSPHOLIPASE 1-RELATED"/>
    <property type="match status" value="1"/>
</dbReference>
<sequence length="561" mass="62691">MPSWFYIVITLLLCFQYISAVPTFQEIDNPNLRRRDPALATSPSGGYVPVHIDCPQNPFVRSPFDKDNGHAQLGRGESTYIKEKAAQSIPLWQKYLENVRLEKFKIDEFLKPAKEKGGVAALTLPNIGFAVSGGSVRALLYGTSILDSFDSRNDKANEAKVGGILQLANYAVGVSGASWLIGGWATSNFPVLSTLVPTWRLSQDNELWKWNVAKHYGSHHKMVKKKHKAGFPVSLVDYWGRILSGHFINEPGKKKQQIGKAVLWSSIREGSLYKKREAPFVMAVATSRPDKGKPFTPESPTYEFSAEEFGLYHPYLNVSIPIEHLGSTYTATRPESQRCVAGFDNAGFIMGMSSNIFSVGDAPKEDKKPKYIRVAQKFVHDHTDFEGKVPNPFKGLGKKSDPSGGDFQDTDRDLILMADSGLIEENIPIRPLIQPERKLDVVFALDSSAAGQDPRDPSLYRYPNGAQLYGIYSKTKLPVYGGYHMPNIPNASDGTFTKLGYTKRPTFFGCDDLRGPLIIYMPNYHATEDTNAATEKLTFKLLKMLDQHRIRTGQFAWHVPW</sequence>